<accession>A0A7I7S151</accession>
<protein>
    <submittedName>
        <fullName evidence="2">Uncharacterized protein</fullName>
    </submittedName>
</protein>
<proteinExistence type="predicted"/>
<name>A0A7I7S151_9MYCO</name>
<dbReference type="Proteomes" id="UP000467428">
    <property type="component" value="Chromosome"/>
</dbReference>
<dbReference type="EMBL" id="AP022593">
    <property type="protein sequence ID" value="BBY50618.1"/>
    <property type="molecule type" value="Genomic_DNA"/>
</dbReference>
<feature type="region of interest" description="Disordered" evidence="1">
    <location>
        <begin position="145"/>
        <end position="175"/>
    </location>
</feature>
<evidence type="ECO:0000313" key="2">
    <source>
        <dbReference type="EMBL" id="BBY50618.1"/>
    </source>
</evidence>
<feature type="region of interest" description="Disordered" evidence="1">
    <location>
        <begin position="1"/>
        <end position="45"/>
    </location>
</feature>
<feature type="compositionally biased region" description="Low complexity" evidence="1">
    <location>
        <begin position="150"/>
        <end position="161"/>
    </location>
</feature>
<evidence type="ECO:0000256" key="1">
    <source>
        <dbReference type="SAM" id="MobiDB-lite"/>
    </source>
</evidence>
<feature type="compositionally biased region" description="Low complexity" evidence="1">
    <location>
        <begin position="1"/>
        <end position="14"/>
    </location>
</feature>
<dbReference type="AlphaFoldDB" id="A0A7I7S151"/>
<gene>
    <name evidence="2" type="ORF">MARA_40860</name>
</gene>
<feature type="compositionally biased region" description="Basic residues" evidence="1">
    <location>
        <begin position="163"/>
        <end position="175"/>
    </location>
</feature>
<organism evidence="2 3">
    <name type="scientific">Mycolicibacterium arabiense</name>
    <dbReference type="NCBI Taxonomy" id="1286181"/>
    <lineage>
        <taxon>Bacteria</taxon>
        <taxon>Bacillati</taxon>
        <taxon>Actinomycetota</taxon>
        <taxon>Actinomycetes</taxon>
        <taxon>Mycobacteriales</taxon>
        <taxon>Mycobacteriaceae</taxon>
        <taxon>Mycolicibacterium</taxon>
    </lineage>
</organism>
<reference evidence="2 3" key="1">
    <citation type="journal article" date="2019" name="Emerg. Microbes Infect.">
        <title>Comprehensive subspecies identification of 175 nontuberculous mycobacteria species based on 7547 genomic profiles.</title>
        <authorList>
            <person name="Matsumoto Y."/>
            <person name="Kinjo T."/>
            <person name="Motooka D."/>
            <person name="Nabeya D."/>
            <person name="Jung N."/>
            <person name="Uechi K."/>
            <person name="Horii T."/>
            <person name="Iida T."/>
            <person name="Fujita J."/>
            <person name="Nakamura S."/>
        </authorList>
    </citation>
    <scope>NUCLEOTIDE SEQUENCE [LARGE SCALE GENOMIC DNA]</scope>
    <source>
        <strain evidence="2 3">JCM 18538</strain>
    </source>
</reference>
<keyword evidence="3" id="KW-1185">Reference proteome</keyword>
<dbReference type="KEGG" id="marz:MARA_40860"/>
<sequence length="175" mass="18430">MIPAAPACEEPAAAQRATPVETTSQHVPLRQSCVMTDKDRPPPSDLRAAAQAAAQAAQDLASGALRVPTASAQIVAQLPGLVENLAAATERLNTNLDRLERYMSLADPTFEAIDRLLPQLEAIVARGDQAVRAVQNLPGVGTIGRITGLSPDPAAAAPDSGKSSKRRTDPRRRKD</sequence>
<evidence type="ECO:0000313" key="3">
    <source>
        <dbReference type="Proteomes" id="UP000467428"/>
    </source>
</evidence>
<geneLocation type="plasmid" evidence="3">
    <name>pjcm18538 dna</name>
</geneLocation>